<feature type="transmembrane region" description="Helical" evidence="13">
    <location>
        <begin position="352"/>
        <end position="369"/>
    </location>
</feature>
<dbReference type="AlphaFoldDB" id="A0A179SME2"/>
<feature type="transmembrane region" description="Helical" evidence="13">
    <location>
        <begin position="410"/>
        <end position="432"/>
    </location>
</feature>
<evidence type="ECO:0000256" key="11">
    <source>
        <dbReference type="ARBA" id="ARBA00023136"/>
    </source>
</evidence>
<dbReference type="InterPro" id="IPR048279">
    <property type="entry name" value="MdtK-like"/>
</dbReference>
<comment type="caution">
    <text evidence="14">The sequence shown here is derived from an EMBL/GenBank/DDBJ whole genome shotgun (WGS) entry which is preliminary data.</text>
</comment>
<keyword evidence="11 13" id="KW-0472">Membrane</keyword>
<organism evidence="14 15">
    <name type="scientific">Metabacillus litoralis</name>
    <dbReference type="NCBI Taxonomy" id="152268"/>
    <lineage>
        <taxon>Bacteria</taxon>
        <taxon>Bacillati</taxon>
        <taxon>Bacillota</taxon>
        <taxon>Bacilli</taxon>
        <taxon>Bacillales</taxon>
        <taxon>Bacillaceae</taxon>
        <taxon>Metabacillus</taxon>
    </lineage>
</organism>
<dbReference type="PANTHER" id="PTHR43298">
    <property type="entry name" value="MULTIDRUG RESISTANCE PROTEIN NORM-RELATED"/>
    <property type="match status" value="1"/>
</dbReference>
<evidence type="ECO:0000256" key="6">
    <source>
        <dbReference type="ARBA" id="ARBA00022449"/>
    </source>
</evidence>
<keyword evidence="6" id="KW-0050">Antiport</keyword>
<dbReference type="GO" id="GO:0015297">
    <property type="term" value="F:antiporter activity"/>
    <property type="evidence" value="ECO:0007669"/>
    <property type="project" value="UniProtKB-KW"/>
</dbReference>
<keyword evidence="9 13" id="KW-1133">Transmembrane helix</keyword>
<dbReference type="Pfam" id="PF01554">
    <property type="entry name" value="MatE"/>
    <property type="match status" value="2"/>
</dbReference>
<dbReference type="PANTHER" id="PTHR43298:SF2">
    <property type="entry name" value="FMN_FAD EXPORTER YEEO-RELATED"/>
    <property type="match status" value="1"/>
</dbReference>
<protein>
    <recommendedName>
        <fullName evidence="4">Probable multidrug resistance protein NorM</fullName>
    </recommendedName>
    <alternativeName>
        <fullName evidence="12">Multidrug-efflux transporter</fullName>
    </alternativeName>
</protein>
<feature type="transmembrane region" description="Helical" evidence="13">
    <location>
        <begin position="314"/>
        <end position="332"/>
    </location>
</feature>
<evidence type="ECO:0000256" key="4">
    <source>
        <dbReference type="ARBA" id="ARBA00020268"/>
    </source>
</evidence>
<feature type="transmembrane region" description="Helical" evidence="13">
    <location>
        <begin position="240"/>
        <end position="259"/>
    </location>
</feature>
<accession>A0A179SME2</accession>
<dbReference type="OrthoDB" id="9806302at2"/>
<gene>
    <name evidence="14" type="ORF">A6K24_12060</name>
</gene>
<evidence type="ECO:0000256" key="5">
    <source>
        <dbReference type="ARBA" id="ARBA00022448"/>
    </source>
</evidence>
<evidence type="ECO:0000256" key="1">
    <source>
        <dbReference type="ARBA" id="ARBA00003408"/>
    </source>
</evidence>
<reference evidence="15" key="1">
    <citation type="submission" date="2016-04" db="EMBL/GenBank/DDBJ databases">
        <authorList>
            <person name="Lyu Z."/>
            <person name="Lyu W."/>
        </authorList>
    </citation>
    <scope>NUCLEOTIDE SEQUENCE [LARGE SCALE GENOMIC DNA]</scope>
    <source>
        <strain evidence="15">C44</strain>
    </source>
</reference>
<comment type="subcellular location">
    <subcellularLocation>
        <location evidence="2">Cell membrane</location>
        <topology evidence="2">Multi-pass membrane protein</topology>
    </subcellularLocation>
</comment>
<evidence type="ECO:0000313" key="14">
    <source>
        <dbReference type="EMBL" id="OAS82846.1"/>
    </source>
</evidence>
<feature type="transmembrane region" description="Helical" evidence="13">
    <location>
        <begin position="271"/>
        <end position="294"/>
    </location>
</feature>
<feature type="transmembrane region" description="Helical" evidence="13">
    <location>
        <begin position="186"/>
        <end position="210"/>
    </location>
</feature>
<keyword evidence="7" id="KW-1003">Cell membrane</keyword>
<dbReference type="EMBL" id="LWSG01000044">
    <property type="protein sequence ID" value="OAS82846.1"/>
    <property type="molecule type" value="Genomic_DNA"/>
</dbReference>
<feature type="transmembrane region" description="Helical" evidence="13">
    <location>
        <begin position="87"/>
        <end position="108"/>
    </location>
</feature>
<keyword evidence="15" id="KW-1185">Reference proteome</keyword>
<evidence type="ECO:0000256" key="8">
    <source>
        <dbReference type="ARBA" id="ARBA00022692"/>
    </source>
</evidence>
<dbReference type="InterPro" id="IPR050222">
    <property type="entry name" value="MATE_MdtK"/>
</dbReference>
<proteinExistence type="inferred from homology"/>
<evidence type="ECO:0000256" key="7">
    <source>
        <dbReference type="ARBA" id="ARBA00022475"/>
    </source>
</evidence>
<evidence type="ECO:0000256" key="3">
    <source>
        <dbReference type="ARBA" id="ARBA00010199"/>
    </source>
</evidence>
<feature type="transmembrane region" description="Helical" evidence="13">
    <location>
        <begin position="159"/>
        <end position="180"/>
    </location>
</feature>
<evidence type="ECO:0000256" key="2">
    <source>
        <dbReference type="ARBA" id="ARBA00004651"/>
    </source>
</evidence>
<keyword evidence="8 13" id="KW-0812">Transmembrane</keyword>
<dbReference type="GO" id="GO:0005886">
    <property type="term" value="C:plasma membrane"/>
    <property type="evidence" value="ECO:0007669"/>
    <property type="project" value="UniProtKB-SubCell"/>
</dbReference>
<dbReference type="PIRSF" id="PIRSF006603">
    <property type="entry name" value="DinF"/>
    <property type="match status" value="1"/>
</dbReference>
<evidence type="ECO:0000256" key="10">
    <source>
        <dbReference type="ARBA" id="ARBA00023065"/>
    </source>
</evidence>
<evidence type="ECO:0000256" key="9">
    <source>
        <dbReference type="ARBA" id="ARBA00022989"/>
    </source>
</evidence>
<evidence type="ECO:0000313" key="15">
    <source>
        <dbReference type="Proteomes" id="UP000078534"/>
    </source>
</evidence>
<dbReference type="Proteomes" id="UP000078534">
    <property type="component" value="Unassembled WGS sequence"/>
</dbReference>
<dbReference type="GO" id="GO:0006811">
    <property type="term" value="P:monoatomic ion transport"/>
    <property type="evidence" value="ECO:0007669"/>
    <property type="project" value="UniProtKB-KW"/>
</dbReference>
<dbReference type="GO" id="GO:0042910">
    <property type="term" value="F:xenobiotic transmembrane transporter activity"/>
    <property type="evidence" value="ECO:0007669"/>
    <property type="project" value="InterPro"/>
</dbReference>
<evidence type="ECO:0000256" key="13">
    <source>
        <dbReference type="SAM" id="Phobius"/>
    </source>
</evidence>
<comment type="similarity">
    <text evidence="3">Belongs to the multi antimicrobial extrusion (MATE) (TC 2.A.66.1) family.</text>
</comment>
<dbReference type="STRING" id="152268.A6K24_12060"/>
<sequence length="453" mass="49772">MLKDWKKILLLAIPSIASFASMTLTGTINLILVGQLGALAIAIVGVSNIIMYNAWAIFSGIGHTVNYLVAQNFGSNTMKKGVERTYIAFYLCTIACIIVFLVGLFFPADIFKVMGSSSDMIDQGKDYLQIRFFAMIFSIFTFVFHGFFRGIGDTKTPMISSIIGNLIMIFLTYGLTYGNFGLPEIGLYGAGIALFIGEVVTFLICAYVYFIRLHSKFETRTIVAFNRAESKLIFGESSKLGIQEFSMSMAMFVFTAFVTRLGTNALAANEVALSVMSLGFMPAFAFGSTATILVGQEIGKGSALEGRKAGTNTAILGSIFLFILGIIQFFLAEPIAKIYTDDIMVYQLASRLIMISAFLQLFDGLLNFYAGGLRGIGDTSFLLKTSLILGWLLFIPLSYVLTFVLELSSVGAWISLYTYLAVFGVSVMVRFYRTDWSLIKLKTVPTEIKENIG</sequence>
<dbReference type="RefSeq" id="WP_066339479.1">
    <property type="nucleotide sequence ID" value="NZ_LWSG01000044.1"/>
</dbReference>
<keyword evidence="10" id="KW-0406">Ion transport</keyword>
<feature type="transmembrane region" description="Helical" evidence="13">
    <location>
        <begin position="128"/>
        <end position="147"/>
    </location>
</feature>
<dbReference type="InterPro" id="IPR002528">
    <property type="entry name" value="MATE_fam"/>
</dbReference>
<feature type="transmembrane region" description="Helical" evidence="13">
    <location>
        <begin position="381"/>
        <end position="404"/>
    </location>
</feature>
<feature type="transmembrane region" description="Helical" evidence="13">
    <location>
        <begin position="30"/>
        <end position="51"/>
    </location>
</feature>
<keyword evidence="5" id="KW-0813">Transport</keyword>
<dbReference type="NCBIfam" id="TIGR00797">
    <property type="entry name" value="matE"/>
    <property type="match status" value="1"/>
</dbReference>
<evidence type="ECO:0000256" key="12">
    <source>
        <dbReference type="ARBA" id="ARBA00031636"/>
    </source>
</evidence>
<dbReference type="CDD" id="cd13137">
    <property type="entry name" value="MATE_NorM_like"/>
    <property type="match status" value="1"/>
</dbReference>
<name>A0A179SME2_9BACI</name>
<comment type="function">
    <text evidence="1">Multidrug efflux pump.</text>
</comment>